<keyword evidence="1" id="KW-0677">Repeat</keyword>
<evidence type="ECO:0000259" key="2">
    <source>
        <dbReference type="Pfam" id="PF24883"/>
    </source>
</evidence>
<dbReference type="Proteomes" id="UP000807342">
    <property type="component" value="Unassembled WGS sequence"/>
</dbReference>
<sequence>MKLLSRKAIPGSSLGSSIRFSQPLCSKGTRETTRSRIWRWLIDMNRTSNLLWLCGPAGAGTTTVAQDIAKRCKNQGWLGAAFFFSRSNHEEPDPTRIILSIVHQLAITYSAYKERVTPLLDQDLSILEEAIDDQFDRLIVEP</sequence>
<organism evidence="3 4">
    <name type="scientific">Macrolepiota fuliginosa MF-IS2</name>
    <dbReference type="NCBI Taxonomy" id="1400762"/>
    <lineage>
        <taxon>Eukaryota</taxon>
        <taxon>Fungi</taxon>
        <taxon>Dikarya</taxon>
        <taxon>Basidiomycota</taxon>
        <taxon>Agaricomycotina</taxon>
        <taxon>Agaricomycetes</taxon>
        <taxon>Agaricomycetidae</taxon>
        <taxon>Agaricales</taxon>
        <taxon>Agaricineae</taxon>
        <taxon>Agaricaceae</taxon>
        <taxon>Macrolepiota</taxon>
    </lineage>
</organism>
<dbReference type="OrthoDB" id="2928561at2759"/>
<dbReference type="Pfam" id="PF24883">
    <property type="entry name" value="NPHP3_N"/>
    <property type="match status" value="1"/>
</dbReference>
<proteinExistence type="predicted"/>
<dbReference type="AlphaFoldDB" id="A0A9P6BYN6"/>
<reference evidence="3" key="1">
    <citation type="submission" date="2020-11" db="EMBL/GenBank/DDBJ databases">
        <authorList>
            <consortium name="DOE Joint Genome Institute"/>
            <person name="Ahrendt S."/>
            <person name="Riley R."/>
            <person name="Andreopoulos W."/>
            <person name="Labutti K."/>
            <person name="Pangilinan J."/>
            <person name="Ruiz-Duenas F.J."/>
            <person name="Barrasa J.M."/>
            <person name="Sanchez-Garcia M."/>
            <person name="Camarero S."/>
            <person name="Miyauchi S."/>
            <person name="Serrano A."/>
            <person name="Linde D."/>
            <person name="Babiker R."/>
            <person name="Drula E."/>
            <person name="Ayuso-Fernandez I."/>
            <person name="Pacheco R."/>
            <person name="Padilla G."/>
            <person name="Ferreira P."/>
            <person name="Barriuso J."/>
            <person name="Kellner H."/>
            <person name="Castanera R."/>
            <person name="Alfaro M."/>
            <person name="Ramirez L."/>
            <person name="Pisabarro A.G."/>
            <person name="Kuo A."/>
            <person name="Tritt A."/>
            <person name="Lipzen A."/>
            <person name="He G."/>
            <person name="Yan M."/>
            <person name="Ng V."/>
            <person name="Cullen D."/>
            <person name="Martin F."/>
            <person name="Rosso M.-N."/>
            <person name="Henrissat B."/>
            <person name="Hibbett D."/>
            <person name="Martinez A.T."/>
            <person name="Grigoriev I.V."/>
        </authorList>
    </citation>
    <scope>NUCLEOTIDE SEQUENCE</scope>
    <source>
        <strain evidence="3">MF-IS2</strain>
    </source>
</reference>
<comment type="caution">
    <text evidence="3">The sequence shown here is derived from an EMBL/GenBank/DDBJ whole genome shotgun (WGS) entry which is preliminary data.</text>
</comment>
<feature type="non-terminal residue" evidence="3">
    <location>
        <position position="142"/>
    </location>
</feature>
<protein>
    <recommendedName>
        <fullName evidence="2">Nephrocystin 3-like N-terminal domain-containing protein</fullName>
    </recommendedName>
</protein>
<keyword evidence="4" id="KW-1185">Reference proteome</keyword>
<name>A0A9P6BYN6_9AGAR</name>
<feature type="domain" description="Nephrocystin 3-like N-terminal" evidence="2">
    <location>
        <begin position="34"/>
        <end position="139"/>
    </location>
</feature>
<accession>A0A9P6BYN6</accession>
<gene>
    <name evidence="3" type="ORF">P691DRAFT_621786</name>
</gene>
<dbReference type="Gene3D" id="3.40.50.300">
    <property type="entry name" value="P-loop containing nucleotide triphosphate hydrolases"/>
    <property type="match status" value="1"/>
</dbReference>
<evidence type="ECO:0000256" key="1">
    <source>
        <dbReference type="ARBA" id="ARBA00022737"/>
    </source>
</evidence>
<evidence type="ECO:0000313" key="3">
    <source>
        <dbReference type="EMBL" id="KAF9442690.1"/>
    </source>
</evidence>
<dbReference type="EMBL" id="MU151583">
    <property type="protein sequence ID" value="KAF9442690.1"/>
    <property type="molecule type" value="Genomic_DNA"/>
</dbReference>
<dbReference type="InterPro" id="IPR056884">
    <property type="entry name" value="NPHP3-like_N"/>
</dbReference>
<dbReference type="SUPFAM" id="SSF52540">
    <property type="entry name" value="P-loop containing nucleoside triphosphate hydrolases"/>
    <property type="match status" value="1"/>
</dbReference>
<dbReference type="InterPro" id="IPR027417">
    <property type="entry name" value="P-loop_NTPase"/>
</dbReference>
<evidence type="ECO:0000313" key="4">
    <source>
        <dbReference type="Proteomes" id="UP000807342"/>
    </source>
</evidence>